<sequence length="180" mass="19896">MSTPRSAALRSWQDFKAHLGETVHRWRRDGLPGRWRLLRDLEDLEGLRKAVPPSRMPPPETFPQLYVATIDDGWGHGLDVIEAAARAAGARTRRLGLLCSAERILGPCAQEPPHILGLTVLHADSEPVVRQIVGGLSPTVRVWAGGPVFLWDPDFARRTGIHDVIDDVGVFLQRLSALLP</sequence>
<accession>A0A832EJR7</accession>
<dbReference type="GO" id="GO:0031419">
    <property type="term" value="F:cobalamin binding"/>
    <property type="evidence" value="ECO:0007669"/>
    <property type="project" value="InterPro"/>
</dbReference>
<dbReference type="SUPFAM" id="SSF52242">
    <property type="entry name" value="Cobalamin (vitamin B12)-binding domain"/>
    <property type="match status" value="1"/>
</dbReference>
<dbReference type="InterPro" id="IPR036724">
    <property type="entry name" value="Cobalamin-bd_sf"/>
</dbReference>
<dbReference type="EMBL" id="DSTK01000026">
    <property type="protein sequence ID" value="HFK97343.1"/>
    <property type="molecule type" value="Genomic_DNA"/>
</dbReference>
<organism evidence="1">
    <name type="scientific">Desulfacinum infernum</name>
    <dbReference type="NCBI Taxonomy" id="35837"/>
    <lineage>
        <taxon>Bacteria</taxon>
        <taxon>Pseudomonadati</taxon>
        <taxon>Thermodesulfobacteriota</taxon>
        <taxon>Syntrophobacteria</taxon>
        <taxon>Syntrophobacterales</taxon>
        <taxon>Syntrophobacteraceae</taxon>
        <taxon>Desulfacinum</taxon>
    </lineage>
</organism>
<gene>
    <name evidence="1" type="ORF">ENS06_08485</name>
</gene>
<protein>
    <submittedName>
        <fullName evidence="1">Uncharacterized protein</fullName>
    </submittedName>
</protein>
<evidence type="ECO:0000313" key="1">
    <source>
        <dbReference type="EMBL" id="HFK97343.1"/>
    </source>
</evidence>
<dbReference type="GO" id="GO:0046872">
    <property type="term" value="F:metal ion binding"/>
    <property type="evidence" value="ECO:0007669"/>
    <property type="project" value="InterPro"/>
</dbReference>
<proteinExistence type="predicted"/>
<comment type="caution">
    <text evidence="1">The sequence shown here is derived from an EMBL/GenBank/DDBJ whole genome shotgun (WGS) entry which is preliminary data.</text>
</comment>
<reference evidence="1" key="1">
    <citation type="journal article" date="2020" name="mSystems">
        <title>Genome- and Community-Level Interaction Insights into Carbon Utilization and Element Cycling Functions of Hydrothermarchaeota in Hydrothermal Sediment.</title>
        <authorList>
            <person name="Zhou Z."/>
            <person name="Liu Y."/>
            <person name="Xu W."/>
            <person name="Pan J."/>
            <person name="Luo Z.H."/>
            <person name="Li M."/>
        </authorList>
    </citation>
    <scope>NUCLEOTIDE SEQUENCE [LARGE SCALE GENOMIC DNA]</scope>
    <source>
        <strain evidence="1">SpSt-456</strain>
    </source>
</reference>
<dbReference type="Gene3D" id="3.40.50.280">
    <property type="entry name" value="Cobalamin-binding domain"/>
    <property type="match status" value="1"/>
</dbReference>
<dbReference type="AlphaFoldDB" id="A0A832EJR7"/>
<name>A0A832EJR7_9BACT</name>